<keyword evidence="3" id="KW-0328">Glycosyltransferase</keyword>
<dbReference type="Pfam" id="PF13231">
    <property type="entry name" value="PMT_2"/>
    <property type="match status" value="1"/>
</dbReference>
<dbReference type="PANTHER" id="PTHR33908">
    <property type="entry name" value="MANNOSYLTRANSFERASE YKCB-RELATED"/>
    <property type="match status" value="1"/>
</dbReference>
<feature type="transmembrane region" description="Helical" evidence="8">
    <location>
        <begin position="218"/>
        <end position="238"/>
    </location>
</feature>
<evidence type="ECO:0000259" key="9">
    <source>
        <dbReference type="Pfam" id="PF13231"/>
    </source>
</evidence>
<feature type="transmembrane region" description="Helical" evidence="8">
    <location>
        <begin position="170"/>
        <end position="187"/>
    </location>
</feature>
<evidence type="ECO:0000256" key="6">
    <source>
        <dbReference type="ARBA" id="ARBA00022989"/>
    </source>
</evidence>
<reference evidence="10 11" key="1">
    <citation type="journal article" date="2016" name="Nat. Commun.">
        <title>Thousands of microbial genomes shed light on interconnected biogeochemical processes in an aquifer system.</title>
        <authorList>
            <person name="Anantharaman K."/>
            <person name="Brown C.T."/>
            <person name="Hug L.A."/>
            <person name="Sharon I."/>
            <person name="Castelle C.J."/>
            <person name="Probst A.J."/>
            <person name="Thomas B.C."/>
            <person name="Singh A."/>
            <person name="Wilkins M.J."/>
            <person name="Karaoz U."/>
            <person name="Brodie E.L."/>
            <person name="Williams K.H."/>
            <person name="Hubbard S.S."/>
            <person name="Banfield J.F."/>
        </authorList>
    </citation>
    <scope>NUCLEOTIDE SEQUENCE [LARGE SCALE GENOMIC DNA]</scope>
</reference>
<evidence type="ECO:0000313" key="10">
    <source>
        <dbReference type="EMBL" id="OGE41340.1"/>
    </source>
</evidence>
<accession>A0A1F5KKK0</accession>
<feature type="transmembrane region" description="Helical" evidence="8">
    <location>
        <begin position="371"/>
        <end position="389"/>
    </location>
</feature>
<comment type="caution">
    <text evidence="10">The sequence shown here is derived from an EMBL/GenBank/DDBJ whole genome shotgun (WGS) entry which is preliminary data.</text>
</comment>
<gene>
    <name evidence="10" type="ORF">A3D25_02335</name>
</gene>
<feature type="transmembrane region" description="Helical" evidence="8">
    <location>
        <begin position="119"/>
        <end position="136"/>
    </location>
</feature>
<feature type="transmembrane region" description="Helical" evidence="8">
    <location>
        <begin position="340"/>
        <end position="359"/>
    </location>
</feature>
<feature type="transmembrane region" description="Helical" evidence="8">
    <location>
        <begin position="193"/>
        <end position="211"/>
    </location>
</feature>
<feature type="transmembrane region" description="Helical" evidence="8">
    <location>
        <begin position="91"/>
        <end position="112"/>
    </location>
</feature>
<dbReference type="AlphaFoldDB" id="A0A1F5KKK0"/>
<evidence type="ECO:0000313" key="11">
    <source>
        <dbReference type="Proteomes" id="UP000177328"/>
    </source>
</evidence>
<keyword evidence="6 8" id="KW-1133">Transmembrane helix</keyword>
<evidence type="ECO:0000256" key="7">
    <source>
        <dbReference type="ARBA" id="ARBA00023136"/>
    </source>
</evidence>
<sequence>MKLKILNKWFVWGSIGLLFLFTRLYQINTNPPALYWDEASIGVNAYSILITGKDEWGTSFPLHFRAFGEFKLPVYIYTVAGFMSVLGKKEIAVRLPAVLFTAIAILFSFLIYRKVLGSQLATLGVFFLTMTPWLFLFSRTGYEVTAGLAFFMAGLFFFLKSLEQTSKVDFGHFLLAHLFFGLALYSYNSYRVILPVALPLFYIYLWRSVGLTKTKLKAIFLSLFLISLMMIPVLRLLFSPEGLNRYQAVGAVDLNHKRETIYNLSRNYFKNFSPQFLGLSGDSNSRSHTQFGGELLWVEIFLGLSGLIYIARGSFKKNWLFLGLLLISPLPVAITKESPHALRGLTMIPFLVVLALLGMKGLISLVHSQKPLIGAVLLGSFFQFSLYYLDFENNYSKFAPDWQYGYSQVFKNYGQSFANYKHVYISDYMAQPYIFYLFYGDLDYASFRKNIQYSPPSDWGFSTVRSIGNVEFIKGLEGLNLMSSLVFASQQQRLDNVDSTDVLSNPDGSVAFYVYDFTKK</sequence>
<organism evidence="10 11">
    <name type="scientific">Candidatus Daviesbacteria bacterium RIFCSPHIGHO2_02_FULL_43_12</name>
    <dbReference type="NCBI Taxonomy" id="1797776"/>
    <lineage>
        <taxon>Bacteria</taxon>
        <taxon>Candidatus Daviesiibacteriota</taxon>
    </lineage>
</organism>
<feature type="transmembrane region" description="Helical" evidence="8">
    <location>
        <begin position="318"/>
        <end position="334"/>
    </location>
</feature>
<dbReference type="GO" id="GO:0010041">
    <property type="term" value="P:response to iron(III) ion"/>
    <property type="evidence" value="ECO:0007669"/>
    <property type="project" value="TreeGrafter"/>
</dbReference>
<name>A0A1F5KKK0_9BACT</name>
<keyword evidence="5 8" id="KW-0812">Transmembrane</keyword>
<feature type="transmembrane region" description="Helical" evidence="8">
    <location>
        <begin position="142"/>
        <end position="158"/>
    </location>
</feature>
<feature type="transmembrane region" description="Helical" evidence="8">
    <location>
        <begin position="295"/>
        <end position="311"/>
    </location>
</feature>
<feature type="transmembrane region" description="Helical" evidence="8">
    <location>
        <begin position="9"/>
        <end position="27"/>
    </location>
</feature>
<dbReference type="GO" id="GO:0009103">
    <property type="term" value="P:lipopolysaccharide biosynthetic process"/>
    <property type="evidence" value="ECO:0007669"/>
    <property type="project" value="UniProtKB-ARBA"/>
</dbReference>
<keyword evidence="2" id="KW-1003">Cell membrane</keyword>
<dbReference type="PANTHER" id="PTHR33908:SF3">
    <property type="entry name" value="UNDECAPRENYL PHOSPHATE-ALPHA-4-AMINO-4-DEOXY-L-ARABINOSE ARABINOSYL TRANSFERASE"/>
    <property type="match status" value="1"/>
</dbReference>
<dbReference type="Proteomes" id="UP000177328">
    <property type="component" value="Unassembled WGS sequence"/>
</dbReference>
<keyword evidence="4" id="KW-0808">Transferase</keyword>
<comment type="subcellular location">
    <subcellularLocation>
        <location evidence="1">Cell membrane</location>
        <topology evidence="1">Multi-pass membrane protein</topology>
    </subcellularLocation>
</comment>
<dbReference type="EMBL" id="MFDD01000002">
    <property type="protein sequence ID" value="OGE41340.1"/>
    <property type="molecule type" value="Genomic_DNA"/>
</dbReference>
<protein>
    <recommendedName>
        <fullName evidence="9">Glycosyltransferase RgtA/B/C/D-like domain-containing protein</fullName>
    </recommendedName>
</protein>
<keyword evidence="7 8" id="KW-0472">Membrane</keyword>
<dbReference type="InterPro" id="IPR050297">
    <property type="entry name" value="LipidA_mod_glycosyltrf_83"/>
</dbReference>
<evidence type="ECO:0000256" key="2">
    <source>
        <dbReference type="ARBA" id="ARBA00022475"/>
    </source>
</evidence>
<dbReference type="InterPro" id="IPR038731">
    <property type="entry name" value="RgtA/B/C-like"/>
</dbReference>
<dbReference type="GO" id="GO:0016763">
    <property type="term" value="F:pentosyltransferase activity"/>
    <property type="evidence" value="ECO:0007669"/>
    <property type="project" value="TreeGrafter"/>
</dbReference>
<evidence type="ECO:0000256" key="4">
    <source>
        <dbReference type="ARBA" id="ARBA00022679"/>
    </source>
</evidence>
<evidence type="ECO:0000256" key="8">
    <source>
        <dbReference type="SAM" id="Phobius"/>
    </source>
</evidence>
<dbReference type="GO" id="GO:0005886">
    <property type="term" value="C:plasma membrane"/>
    <property type="evidence" value="ECO:0007669"/>
    <property type="project" value="UniProtKB-SubCell"/>
</dbReference>
<proteinExistence type="predicted"/>
<evidence type="ECO:0000256" key="1">
    <source>
        <dbReference type="ARBA" id="ARBA00004651"/>
    </source>
</evidence>
<evidence type="ECO:0000256" key="5">
    <source>
        <dbReference type="ARBA" id="ARBA00022692"/>
    </source>
</evidence>
<evidence type="ECO:0000256" key="3">
    <source>
        <dbReference type="ARBA" id="ARBA00022676"/>
    </source>
</evidence>
<feature type="domain" description="Glycosyltransferase RgtA/B/C/D-like" evidence="9">
    <location>
        <begin position="73"/>
        <end position="227"/>
    </location>
</feature>